<dbReference type="EMBL" id="KL363183">
    <property type="protein sequence ID" value="KFD58709.1"/>
    <property type="molecule type" value="Genomic_DNA"/>
</dbReference>
<name>A0A085MNB3_9BILA</name>
<protein>
    <submittedName>
        <fullName evidence="2">Uncharacterized protein</fullName>
    </submittedName>
</protein>
<reference evidence="2 3" key="1">
    <citation type="journal article" date="2014" name="Nat. Genet.">
        <title>Genome and transcriptome of the porcine whipworm Trichuris suis.</title>
        <authorList>
            <person name="Jex A.R."/>
            <person name="Nejsum P."/>
            <person name="Schwarz E.M."/>
            <person name="Hu L."/>
            <person name="Young N.D."/>
            <person name="Hall R.S."/>
            <person name="Korhonen P.K."/>
            <person name="Liao S."/>
            <person name="Thamsborg S."/>
            <person name="Xia J."/>
            <person name="Xu P."/>
            <person name="Wang S."/>
            <person name="Scheerlinck J.P."/>
            <person name="Hofmann A."/>
            <person name="Sternberg P.W."/>
            <person name="Wang J."/>
            <person name="Gasser R.B."/>
        </authorList>
    </citation>
    <scope>NUCLEOTIDE SEQUENCE [LARGE SCALE GENOMIC DNA]</scope>
    <source>
        <strain evidence="2">DCEP-RM93M</strain>
    </source>
</reference>
<evidence type="ECO:0000313" key="2">
    <source>
        <dbReference type="EMBL" id="KFD58709.1"/>
    </source>
</evidence>
<organism evidence="2 3">
    <name type="scientific">Trichuris suis</name>
    <name type="common">pig whipworm</name>
    <dbReference type="NCBI Taxonomy" id="68888"/>
    <lineage>
        <taxon>Eukaryota</taxon>
        <taxon>Metazoa</taxon>
        <taxon>Ecdysozoa</taxon>
        <taxon>Nematoda</taxon>
        <taxon>Enoplea</taxon>
        <taxon>Dorylaimia</taxon>
        <taxon>Trichinellida</taxon>
        <taxon>Trichuridae</taxon>
        <taxon>Trichuris</taxon>
    </lineage>
</organism>
<dbReference type="AlphaFoldDB" id="A0A085MNB3"/>
<proteinExistence type="predicted"/>
<feature type="region of interest" description="Disordered" evidence="1">
    <location>
        <begin position="1"/>
        <end position="34"/>
    </location>
</feature>
<dbReference type="Proteomes" id="UP000030764">
    <property type="component" value="Unassembled WGS sequence"/>
</dbReference>
<sequence>MKTRAEAKTKSITKKLHIKTSSNDHTLKRQAIIA</sequence>
<evidence type="ECO:0000256" key="1">
    <source>
        <dbReference type="SAM" id="MobiDB-lite"/>
    </source>
</evidence>
<gene>
    <name evidence="2" type="ORF">M513_00402</name>
</gene>
<accession>A0A085MNB3</accession>
<evidence type="ECO:0000313" key="3">
    <source>
        <dbReference type="Proteomes" id="UP000030764"/>
    </source>
</evidence>
<keyword evidence="3" id="KW-1185">Reference proteome</keyword>